<protein>
    <recommendedName>
        <fullName evidence="3">RteC protein</fullName>
    </recommendedName>
</protein>
<dbReference type="AlphaFoldDB" id="A0A1W2DCQ0"/>
<evidence type="ECO:0000313" key="2">
    <source>
        <dbReference type="Proteomes" id="UP000192678"/>
    </source>
</evidence>
<dbReference type="Proteomes" id="UP000192678">
    <property type="component" value="Unassembled WGS sequence"/>
</dbReference>
<organism evidence="1 2">
    <name type="scientific">Pedobacter nyackensis</name>
    <dbReference type="NCBI Taxonomy" id="475255"/>
    <lineage>
        <taxon>Bacteria</taxon>
        <taxon>Pseudomonadati</taxon>
        <taxon>Bacteroidota</taxon>
        <taxon>Sphingobacteriia</taxon>
        <taxon>Sphingobacteriales</taxon>
        <taxon>Sphingobacteriaceae</taxon>
        <taxon>Pedobacter</taxon>
    </lineage>
</organism>
<dbReference type="STRING" id="475255.SAMN04488101_106171"/>
<dbReference type="RefSeq" id="WP_084289773.1">
    <property type="nucleotide sequence ID" value="NZ_FWYB01000006.1"/>
</dbReference>
<sequence>MADQIKLKDQIKIIKDKISNVYSYEIFELRDKSIHSFFYDEITRVHIEAIKLLKSIEAEPTQILLEINQWINLLKRDMDIKLRSRNPIKNKLGRMLTDFIESLEEFKLSLPEHINLPQPEGVKDKARKKHNVHDYNKPVIKQSQVLLLMHYLRKNSVLINDLDDSALSECFGALTGFSGDQLRKRYVDFKKDDIEYKPEEILELKDLLVKVSKDISEH</sequence>
<name>A0A1W2DCQ0_9SPHI</name>
<dbReference type="OrthoDB" id="9970588at2"/>
<dbReference type="EMBL" id="FWYB01000006">
    <property type="protein sequence ID" value="SMC95044.1"/>
    <property type="molecule type" value="Genomic_DNA"/>
</dbReference>
<accession>A0A1W2DCQ0</accession>
<proteinExistence type="predicted"/>
<keyword evidence="2" id="KW-1185">Reference proteome</keyword>
<evidence type="ECO:0000313" key="1">
    <source>
        <dbReference type="EMBL" id="SMC95044.1"/>
    </source>
</evidence>
<reference evidence="1 2" key="1">
    <citation type="submission" date="2017-04" db="EMBL/GenBank/DDBJ databases">
        <authorList>
            <person name="Afonso C.L."/>
            <person name="Miller P.J."/>
            <person name="Scott M.A."/>
            <person name="Spackman E."/>
            <person name="Goraichik I."/>
            <person name="Dimitrov K.M."/>
            <person name="Suarez D.L."/>
            <person name="Swayne D.E."/>
        </authorList>
    </citation>
    <scope>NUCLEOTIDE SEQUENCE [LARGE SCALE GENOMIC DNA]</scope>
    <source>
        <strain evidence="1 2">DSM 19625</strain>
    </source>
</reference>
<gene>
    <name evidence="1" type="ORF">SAMN04488101_106171</name>
</gene>
<evidence type="ECO:0008006" key="3">
    <source>
        <dbReference type="Google" id="ProtNLM"/>
    </source>
</evidence>